<protein>
    <submittedName>
        <fullName evidence="1">Uncharacterized protein</fullName>
    </submittedName>
</protein>
<gene>
    <name evidence="1" type="ORF">FBUS_04399</name>
</gene>
<evidence type="ECO:0000313" key="2">
    <source>
        <dbReference type="Proteomes" id="UP000728185"/>
    </source>
</evidence>
<comment type="caution">
    <text evidence="1">The sequence shown here is derived from an EMBL/GenBank/DDBJ whole genome shotgun (WGS) entry which is preliminary data.</text>
</comment>
<proteinExistence type="predicted"/>
<name>A0A8E0VPL1_9TREM</name>
<dbReference type="EMBL" id="LUCM01000403">
    <property type="protein sequence ID" value="KAA0200585.1"/>
    <property type="molecule type" value="Genomic_DNA"/>
</dbReference>
<organism evidence="1 2">
    <name type="scientific">Fasciolopsis buskii</name>
    <dbReference type="NCBI Taxonomy" id="27845"/>
    <lineage>
        <taxon>Eukaryota</taxon>
        <taxon>Metazoa</taxon>
        <taxon>Spiralia</taxon>
        <taxon>Lophotrochozoa</taxon>
        <taxon>Platyhelminthes</taxon>
        <taxon>Trematoda</taxon>
        <taxon>Digenea</taxon>
        <taxon>Plagiorchiida</taxon>
        <taxon>Echinostomata</taxon>
        <taxon>Echinostomatoidea</taxon>
        <taxon>Fasciolidae</taxon>
        <taxon>Fasciolopsis</taxon>
    </lineage>
</organism>
<sequence length="284" mass="32755">MIRRRDMLQPVPENIPLENSTVYRVSFQGEQCERAVRFQPVDEGINGLETVLQCATRETAKTQNSLSTKPDEQLKRSKNGSIESIYRSDYGHGCRNSAPQLPQYSLTLQKGSTNYRDHYHTWVPSPPSGFLIDRVGFNWKPKPAVYIPPDPRKHEAFASKTSYRDQFSYPLSVDAQDSRQKKPPLARRSEITQSRLLSSFNGVTEQLPTSLYRDSFVSQHGADRWAERNVRQHTCPFIHRTGPNQQIDDLYWADVETDAYGDYRKSVFHRTKVDGKTDNRQSRD</sequence>
<reference evidence="1" key="1">
    <citation type="submission" date="2019-05" db="EMBL/GenBank/DDBJ databases">
        <title>Annotation for the trematode Fasciolopsis buski.</title>
        <authorList>
            <person name="Choi Y.-J."/>
        </authorList>
    </citation>
    <scope>NUCLEOTIDE SEQUENCE</scope>
    <source>
        <strain evidence="1">HT</strain>
        <tissue evidence="1">Whole worm</tissue>
    </source>
</reference>
<dbReference type="AlphaFoldDB" id="A0A8E0VPL1"/>
<evidence type="ECO:0000313" key="1">
    <source>
        <dbReference type="EMBL" id="KAA0200585.1"/>
    </source>
</evidence>
<dbReference type="OrthoDB" id="6227998at2759"/>
<dbReference type="Proteomes" id="UP000728185">
    <property type="component" value="Unassembled WGS sequence"/>
</dbReference>
<keyword evidence="2" id="KW-1185">Reference proteome</keyword>
<accession>A0A8E0VPL1</accession>